<feature type="transmembrane region" description="Helical" evidence="2">
    <location>
        <begin position="1008"/>
        <end position="1032"/>
    </location>
</feature>
<dbReference type="EMBL" id="LGRX02001537">
    <property type="protein sequence ID" value="KAK3285986.1"/>
    <property type="molecule type" value="Genomic_DNA"/>
</dbReference>
<dbReference type="AlphaFoldDB" id="A0AAE0GXL8"/>
<keyword evidence="2" id="KW-1133">Transmembrane helix</keyword>
<organism evidence="3 4">
    <name type="scientific">Cymbomonas tetramitiformis</name>
    <dbReference type="NCBI Taxonomy" id="36881"/>
    <lineage>
        <taxon>Eukaryota</taxon>
        <taxon>Viridiplantae</taxon>
        <taxon>Chlorophyta</taxon>
        <taxon>Pyramimonadophyceae</taxon>
        <taxon>Pyramimonadales</taxon>
        <taxon>Pyramimonadaceae</taxon>
        <taxon>Cymbomonas</taxon>
    </lineage>
</organism>
<evidence type="ECO:0000313" key="4">
    <source>
        <dbReference type="Proteomes" id="UP001190700"/>
    </source>
</evidence>
<keyword evidence="2" id="KW-0812">Transmembrane</keyword>
<proteinExistence type="predicted"/>
<gene>
    <name evidence="3" type="ORF">CYMTET_6446</name>
</gene>
<feature type="compositionally biased region" description="Polar residues" evidence="1">
    <location>
        <begin position="394"/>
        <end position="408"/>
    </location>
</feature>
<protein>
    <submittedName>
        <fullName evidence="3">Uncharacterized protein</fullName>
    </submittedName>
</protein>
<evidence type="ECO:0000313" key="3">
    <source>
        <dbReference type="EMBL" id="KAK3285986.1"/>
    </source>
</evidence>
<evidence type="ECO:0000256" key="1">
    <source>
        <dbReference type="SAM" id="MobiDB-lite"/>
    </source>
</evidence>
<sequence>MTFEGSQSKVDPLPTTLFSGVNVSSGVSTKLLALDFDPHASSADAGSSSSGAEVQGGITEISFTDGEVALEALPNPQPPDVTLAWRANFSLDDPGTPYLSMAWEVASGAETCLEVFEAGEGAEGVVRVLRDLPAANTSCALSIQDDSSCYWDVDGQAFIGSGCILLPQMDCMCTHATDFGVAVERVELGARFDPPSIQDIWNIRNLLLICICLITGATLLSALATWDTEVERQKIVETLTTEACGFVCEPKTGAWAWRLTYSKQMLETSGSEESHTDPGMQVLKGGTLEILAGILGIPFMRFYLSLPLEALHGVSDDRFNQALQQAAQATPFLRSASMRRLRRYRSVKVGTGLGCCRVTPGGEPVSPSPDSARERDRMIQGTGRSAMTDSLNSLGEVQSDSEPVSPSENDPMVQGTGRSPTTDIRQLRKDDNWTINQNVQEDVEPVSPSETDPMIQGTGRVPVMESVTDVVEVKGLQASLKPTEAGKHTRLQSLHNMSANFGADYINGTALVLAFLCVRSLIPSHRLLRLLSDSEMLFADCRGINDYSFRELYSMFTVMADESLVQTGWYQRGIVWKAMFTQNDTGSWDNWDFSSTLASCLLADDQNSPTFDNTNEFSWEVVKSSVPVELEPLAARVNTLEVWVTLLMVARLDEMNEMWAEPAGKGKGAQIVTLVDNAVFWLEAQARSDLRLAALMEDLETQAQHQAKLWRNQFLSVCKDKQRRQRDLRTEVSWRKRARGALRAAMRFFFTICRGHRTLQLFTVPPTHPLTRSMRIMLLLVLYYGSLTCCIWFFEQRGYNCCRRFRDALGCDSDPSAPCHGAEASCTQLHDMYQDESAAFQCTSFPDVHNTFHLFLLLFIPTVICKPLTKVLQMLFMMNSKVHVQVKWRRHSLLARVKAMVSGKAETLNWRRTSGLQSKRYNLYEEFLALSSNPIRYAMQKCGFGAELQGSERQNWKDARQAAKVKQQLKKWKRSAAERNLDDATRLQRGYTQVDVKEAKIAHVCESLAWAGCWVSLATFTYFIFVYGVAIYDNIEEGAQEEYVIEWLRNRCCDVLTSDFFRPLKKFILKSIGVIVLECLFHPNVQFNWLEVNWDAFSTGMVTDLSRILGDDAVLPGYFGDMDVDLVRDSVTGFD</sequence>
<keyword evidence="2" id="KW-0472">Membrane</keyword>
<dbReference type="Proteomes" id="UP001190700">
    <property type="component" value="Unassembled WGS sequence"/>
</dbReference>
<feature type="region of interest" description="Disordered" evidence="1">
    <location>
        <begin position="394"/>
        <end position="432"/>
    </location>
</feature>
<name>A0AAE0GXL8_9CHLO</name>
<comment type="caution">
    <text evidence="3">The sequence shown here is derived from an EMBL/GenBank/DDBJ whole genome shotgun (WGS) entry which is preliminary data.</text>
</comment>
<evidence type="ECO:0000256" key="2">
    <source>
        <dbReference type="SAM" id="Phobius"/>
    </source>
</evidence>
<feature type="region of interest" description="Disordered" evidence="1">
    <location>
        <begin position="358"/>
        <end position="377"/>
    </location>
</feature>
<reference evidence="3 4" key="1">
    <citation type="journal article" date="2015" name="Genome Biol. Evol.">
        <title>Comparative Genomics of a Bacterivorous Green Alga Reveals Evolutionary Causalities and Consequences of Phago-Mixotrophic Mode of Nutrition.</title>
        <authorList>
            <person name="Burns J.A."/>
            <person name="Paasch A."/>
            <person name="Narechania A."/>
            <person name="Kim E."/>
        </authorList>
    </citation>
    <scope>NUCLEOTIDE SEQUENCE [LARGE SCALE GENOMIC DNA]</scope>
    <source>
        <strain evidence="3 4">PLY_AMNH</strain>
    </source>
</reference>
<accession>A0AAE0GXL8</accession>
<keyword evidence="4" id="KW-1185">Reference proteome</keyword>
<feature type="transmembrane region" description="Helical" evidence="2">
    <location>
        <begin position="776"/>
        <end position="794"/>
    </location>
</feature>